<dbReference type="InterPro" id="IPR017584">
    <property type="entry name" value="Pyridine_nucleo_diS_OxRdtase_N"/>
</dbReference>
<dbReference type="PANTHER" id="PTHR42913">
    <property type="entry name" value="APOPTOSIS-INDUCING FACTOR 1"/>
    <property type="match status" value="1"/>
</dbReference>
<dbReference type="Gene3D" id="3.50.50.100">
    <property type="match status" value="1"/>
</dbReference>
<gene>
    <name evidence="6" type="ORF">CGK74_07980</name>
</gene>
<evidence type="ECO:0000313" key="7">
    <source>
        <dbReference type="Proteomes" id="UP000215181"/>
    </source>
</evidence>
<comment type="cofactor">
    <cofactor evidence="1">
        <name>FAD</name>
        <dbReference type="ChEBI" id="CHEBI:57692"/>
    </cofactor>
</comment>
<dbReference type="Proteomes" id="UP000215181">
    <property type="component" value="Unassembled WGS sequence"/>
</dbReference>
<reference evidence="6 7" key="1">
    <citation type="submission" date="2017-07" db="EMBL/GenBank/DDBJ databases">
        <title>Thauera sp. KNDSS-Mac4 genome sequence and assembly.</title>
        <authorList>
            <person name="Mayilraj S."/>
        </authorList>
    </citation>
    <scope>NUCLEOTIDE SEQUENCE [LARGE SCALE GENOMIC DNA]</scope>
    <source>
        <strain evidence="6 7">KNDSS-Mac4</strain>
    </source>
</reference>
<dbReference type="EMBL" id="NOIH01000007">
    <property type="protein sequence ID" value="OYD54705.1"/>
    <property type="molecule type" value="Genomic_DNA"/>
</dbReference>
<organism evidence="6 7">
    <name type="scientific">Thauera propionica</name>
    <dbReference type="NCBI Taxonomy" id="2019431"/>
    <lineage>
        <taxon>Bacteria</taxon>
        <taxon>Pseudomonadati</taxon>
        <taxon>Pseudomonadota</taxon>
        <taxon>Betaproteobacteria</taxon>
        <taxon>Rhodocyclales</taxon>
        <taxon>Zoogloeaceae</taxon>
        <taxon>Thauera</taxon>
    </lineage>
</organism>
<dbReference type="OrthoDB" id="9767928at2"/>
<sequence>MKRLVLAGAGHAHLHVLRALGEAPWPGVEVVLVTPYPRQIYSGMVPGWIAGHYRLDECVAPVLPLAGAAGVRVVGDAVCALDANRGHVTLADGGSIEFDVLSLDTGARLALGAGLANHPGLLPVRPLESFVEKWTQVLPMLLDDDNARVAVIGGGAAGVELALAVAYRLRRETGVTAPRVMLACGGGLLPGHAPGVVRRARAALAGQGVELVEQRVRADGSALETEAGVPLAADWVIAATGVGPPDWLAQSGLTLAPDAFIAVGRGQQSVSHANVFAAGDVASRIDAPHAKSGVYAVRAGPVLTGNLQRALAGRPLEPYRPQRRSLYLLAAGPREAIVSWGAFSASGRLAWRWKDWIDRRFMRRYQCPGKR</sequence>
<dbReference type="GO" id="GO:0003955">
    <property type="term" value="F:NAD(P)H dehydrogenase (quinone) activity"/>
    <property type="evidence" value="ECO:0007669"/>
    <property type="project" value="TreeGrafter"/>
</dbReference>
<evidence type="ECO:0000259" key="5">
    <source>
        <dbReference type="Pfam" id="PF07992"/>
    </source>
</evidence>
<name>A0A235F228_9RHOO</name>
<protein>
    <submittedName>
        <fullName evidence="6">Pyridine nucleotide-disulfide oxidoreductase</fullName>
    </submittedName>
</protein>
<dbReference type="PANTHER" id="PTHR42913:SF9">
    <property type="entry name" value="SLR1591 PROTEIN"/>
    <property type="match status" value="1"/>
</dbReference>
<dbReference type="NCBIfam" id="TIGR03169">
    <property type="entry name" value="Nterm_to_SelD"/>
    <property type="match status" value="1"/>
</dbReference>
<dbReference type="InterPro" id="IPR023753">
    <property type="entry name" value="FAD/NAD-binding_dom"/>
</dbReference>
<evidence type="ECO:0000256" key="1">
    <source>
        <dbReference type="ARBA" id="ARBA00001974"/>
    </source>
</evidence>
<evidence type="ECO:0000313" key="6">
    <source>
        <dbReference type="EMBL" id="OYD54705.1"/>
    </source>
</evidence>
<keyword evidence="7" id="KW-1185">Reference proteome</keyword>
<evidence type="ECO:0000256" key="2">
    <source>
        <dbReference type="ARBA" id="ARBA00022630"/>
    </source>
</evidence>
<accession>A0A235F228</accession>
<keyword evidence="4" id="KW-0560">Oxidoreductase</keyword>
<dbReference type="InterPro" id="IPR036188">
    <property type="entry name" value="FAD/NAD-bd_sf"/>
</dbReference>
<proteinExistence type="predicted"/>
<dbReference type="InterPro" id="IPR051169">
    <property type="entry name" value="NADH-Q_oxidoreductase"/>
</dbReference>
<dbReference type="Pfam" id="PF07992">
    <property type="entry name" value="Pyr_redox_2"/>
    <property type="match status" value="1"/>
</dbReference>
<evidence type="ECO:0000256" key="3">
    <source>
        <dbReference type="ARBA" id="ARBA00022827"/>
    </source>
</evidence>
<keyword evidence="2" id="KW-0285">Flavoprotein</keyword>
<comment type="caution">
    <text evidence="6">The sequence shown here is derived from an EMBL/GenBank/DDBJ whole genome shotgun (WGS) entry which is preliminary data.</text>
</comment>
<evidence type="ECO:0000256" key="4">
    <source>
        <dbReference type="ARBA" id="ARBA00023002"/>
    </source>
</evidence>
<feature type="domain" description="FAD/NAD(P)-binding" evidence="5">
    <location>
        <begin position="3"/>
        <end position="286"/>
    </location>
</feature>
<dbReference type="SUPFAM" id="SSF51905">
    <property type="entry name" value="FAD/NAD(P)-binding domain"/>
    <property type="match status" value="2"/>
</dbReference>
<dbReference type="AlphaFoldDB" id="A0A235F228"/>
<dbReference type="GO" id="GO:0019646">
    <property type="term" value="P:aerobic electron transport chain"/>
    <property type="evidence" value="ECO:0007669"/>
    <property type="project" value="TreeGrafter"/>
</dbReference>
<dbReference type="RefSeq" id="WP_094267936.1">
    <property type="nucleotide sequence ID" value="NZ_NOIH01000007.1"/>
</dbReference>
<keyword evidence="3" id="KW-0274">FAD</keyword>